<dbReference type="PANTHER" id="PTHR30290">
    <property type="entry name" value="PERIPLASMIC BINDING COMPONENT OF ABC TRANSPORTER"/>
    <property type="match status" value="1"/>
</dbReference>
<keyword evidence="2" id="KW-0813">Transport</keyword>
<dbReference type="AlphaFoldDB" id="A0A1F6G9Z0"/>
<name>A0A1F6G9Z0_9PROT</name>
<proteinExistence type="inferred from homology"/>
<dbReference type="STRING" id="1817772.A2527_06165"/>
<dbReference type="Gene3D" id="3.90.76.10">
    <property type="entry name" value="Dipeptide-binding Protein, Domain 1"/>
    <property type="match status" value="1"/>
</dbReference>
<dbReference type="EMBL" id="MFNE01000030">
    <property type="protein sequence ID" value="OGG94920.1"/>
    <property type="molecule type" value="Genomic_DNA"/>
</dbReference>
<dbReference type="InterPro" id="IPR030678">
    <property type="entry name" value="Peptide/Ni-bd"/>
</dbReference>
<dbReference type="Proteomes" id="UP000178449">
    <property type="component" value="Unassembled WGS sequence"/>
</dbReference>
<accession>A0A1F6G9Z0</accession>
<dbReference type="InterPro" id="IPR000914">
    <property type="entry name" value="SBP_5_dom"/>
</dbReference>
<dbReference type="GO" id="GO:0043190">
    <property type="term" value="C:ATP-binding cassette (ABC) transporter complex"/>
    <property type="evidence" value="ECO:0007669"/>
    <property type="project" value="InterPro"/>
</dbReference>
<dbReference type="Gene3D" id="3.10.105.10">
    <property type="entry name" value="Dipeptide-binding Protein, Domain 3"/>
    <property type="match status" value="1"/>
</dbReference>
<dbReference type="Gene3D" id="3.40.190.10">
    <property type="entry name" value="Periplasmic binding protein-like II"/>
    <property type="match status" value="1"/>
</dbReference>
<dbReference type="GO" id="GO:0030288">
    <property type="term" value="C:outer membrane-bounded periplasmic space"/>
    <property type="evidence" value="ECO:0007669"/>
    <property type="project" value="UniProtKB-ARBA"/>
</dbReference>
<evidence type="ECO:0000256" key="3">
    <source>
        <dbReference type="ARBA" id="ARBA00022729"/>
    </source>
</evidence>
<feature type="domain" description="Solute-binding protein family 5" evidence="4">
    <location>
        <begin position="101"/>
        <end position="441"/>
    </location>
</feature>
<evidence type="ECO:0000259" key="4">
    <source>
        <dbReference type="Pfam" id="PF00496"/>
    </source>
</evidence>
<comment type="caution">
    <text evidence="5">The sequence shown here is derived from an EMBL/GenBank/DDBJ whole genome shotgun (WGS) entry which is preliminary data.</text>
</comment>
<gene>
    <name evidence="5" type="ORF">A2527_06165</name>
</gene>
<dbReference type="InterPro" id="IPR039424">
    <property type="entry name" value="SBP_5"/>
</dbReference>
<dbReference type="SUPFAM" id="SSF53850">
    <property type="entry name" value="Periplasmic binding protein-like II"/>
    <property type="match status" value="1"/>
</dbReference>
<keyword evidence="3" id="KW-0732">Signal</keyword>
<comment type="similarity">
    <text evidence="1">Belongs to the bacterial solute-binding protein 5 family.</text>
</comment>
<dbReference type="GO" id="GO:1904680">
    <property type="term" value="F:peptide transmembrane transporter activity"/>
    <property type="evidence" value="ECO:0007669"/>
    <property type="project" value="TreeGrafter"/>
</dbReference>
<dbReference type="PIRSF" id="PIRSF002741">
    <property type="entry name" value="MppA"/>
    <property type="match status" value="1"/>
</dbReference>
<evidence type="ECO:0000256" key="2">
    <source>
        <dbReference type="ARBA" id="ARBA00022448"/>
    </source>
</evidence>
<evidence type="ECO:0000313" key="6">
    <source>
        <dbReference type="Proteomes" id="UP000178449"/>
    </source>
</evidence>
<dbReference type="PANTHER" id="PTHR30290:SF9">
    <property type="entry name" value="OLIGOPEPTIDE-BINDING PROTEIN APPA"/>
    <property type="match status" value="1"/>
</dbReference>
<organism evidence="5 6">
    <name type="scientific">Candidatus Lambdaproteobacteria bacterium RIFOXYD2_FULL_50_16</name>
    <dbReference type="NCBI Taxonomy" id="1817772"/>
    <lineage>
        <taxon>Bacteria</taxon>
        <taxon>Pseudomonadati</taxon>
        <taxon>Pseudomonadota</taxon>
        <taxon>Candidatus Lambdaproteobacteria</taxon>
    </lineage>
</organism>
<sequence>MNKNILIGGAAALVVLAAVGFGYKIISHKDLVSKIARKTTLVVALNEAPETLNPVLAQSEAAQTVGQLVFDGLTNLSGERIDDFKMGAASEFMQDGQKLNVYEVILDGKKTWSDAANHQLTSADILFTYQTIINPANESPLAGRIERLIEKIEVIDPTSFKIVFRESVAPARIGWVLPFKIIPATYFGKPMGQDLKNDPVAQQFNRKPIGTGRFSVEKWEGNEIVLKSRVGEPIDLDKADAKTLETAKAIHQVTFTLVADREKQAKMLMEGSLDLILSSDPDLHDKLSKAGLKNADYVPHYFYALAMNNKKAPFTDVKVRRAMASAIDKAAVATTVWPDQPGKYVNHGPFPHNAERQYESFPDLVPFNPGLAKKELAKIADTNLTLIYPEEASNAMERFSGKIVQDLSEAGLKVQAKGIGRAFDTQLANGTFELALVKHTGFSQGYNINPLFRTGSAQNISGYSNAELDKVLSAWENSAFWEQKLPLSKQVHQTLSLEAPYVYLFTLPTRAYYAARFSDVSLVDPAALLGTITDWQADK</sequence>
<evidence type="ECO:0000256" key="1">
    <source>
        <dbReference type="ARBA" id="ARBA00005695"/>
    </source>
</evidence>
<evidence type="ECO:0000313" key="5">
    <source>
        <dbReference type="EMBL" id="OGG94920.1"/>
    </source>
</evidence>
<reference evidence="5 6" key="1">
    <citation type="journal article" date="2016" name="Nat. Commun.">
        <title>Thousands of microbial genomes shed light on interconnected biogeochemical processes in an aquifer system.</title>
        <authorList>
            <person name="Anantharaman K."/>
            <person name="Brown C.T."/>
            <person name="Hug L.A."/>
            <person name="Sharon I."/>
            <person name="Castelle C.J."/>
            <person name="Probst A.J."/>
            <person name="Thomas B.C."/>
            <person name="Singh A."/>
            <person name="Wilkins M.J."/>
            <person name="Karaoz U."/>
            <person name="Brodie E.L."/>
            <person name="Williams K.H."/>
            <person name="Hubbard S.S."/>
            <person name="Banfield J.F."/>
        </authorList>
    </citation>
    <scope>NUCLEOTIDE SEQUENCE [LARGE SCALE GENOMIC DNA]</scope>
</reference>
<protein>
    <recommendedName>
        <fullName evidence="4">Solute-binding protein family 5 domain-containing protein</fullName>
    </recommendedName>
</protein>
<dbReference type="GO" id="GO:0015833">
    <property type="term" value="P:peptide transport"/>
    <property type="evidence" value="ECO:0007669"/>
    <property type="project" value="TreeGrafter"/>
</dbReference>
<dbReference type="Pfam" id="PF00496">
    <property type="entry name" value="SBP_bac_5"/>
    <property type="match status" value="1"/>
</dbReference>